<proteinExistence type="predicted"/>
<reference evidence="1" key="1">
    <citation type="submission" date="2020-03" db="EMBL/GenBank/DDBJ databases">
        <title>Castanea mollissima Vanexum genome sequencing.</title>
        <authorList>
            <person name="Staton M."/>
        </authorList>
    </citation>
    <scope>NUCLEOTIDE SEQUENCE</scope>
    <source>
        <tissue evidence="1">Leaf</tissue>
    </source>
</reference>
<dbReference type="Pfam" id="PF00560">
    <property type="entry name" value="LRR_1"/>
    <property type="match status" value="2"/>
</dbReference>
<dbReference type="InterPro" id="IPR001611">
    <property type="entry name" value="Leu-rich_rpt"/>
</dbReference>
<protein>
    <submittedName>
        <fullName evidence="1">Uncharacterized protein</fullName>
    </submittedName>
</protein>
<dbReference type="Proteomes" id="UP000737018">
    <property type="component" value="Unassembled WGS sequence"/>
</dbReference>
<name>A0A8J4VC62_9ROSI</name>
<dbReference type="OrthoDB" id="1194313at2759"/>
<dbReference type="Gene3D" id="3.80.10.10">
    <property type="entry name" value="Ribonuclease Inhibitor"/>
    <property type="match status" value="1"/>
</dbReference>
<comment type="caution">
    <text evidence="1">The sequence shown here is derived from an EMBL/GenBank/DDBJ whole genome shotgun (WGS) entry which is preliminary data.</text>
</comment>
<sequence length="71" mass="7697">MVIPDHLSSLSKLVNLSLGVNNLTGTIPAWIGNFSSLYVLSLYRNYFQGSIPGGLGRLSRGTDLREGYPQA</sequence>
<keyword evidence="2" id="KW-1185">Reference proteome</keyword>
<evidence type="ECO:0000313" key="1">
    <source>
        <dbReference type="EMBL" id="KAF3952572.1"/>
    </source>
</evidence>
<organism evidence="1 2">
    <name type="scientific">Castanea mollissima</name>
    <name type="common">Chinese chestnut</name>
    <dbReference type="NCBI Taxonomy" id="60419"/>
    <lineage>
        <taxon>Eukaryota</taxon>
        <taxon>Viridiplantae</taxon>
        <taxon>Streptophyta</taxon>
        <taxon>Embryophyta</taxon>
        <taxon>Tracheophyta</taxon>
        <taxon>Spermatophyta</taxon>
        <taxon>Magnoliopsida</taxon>
        <taxon>eudicotyledons</taxon>
        <taxon>Gunneridae</taxon>
        <taxon>Pentapetalae</taxon>
        <taxon>rosids</taxon>
        <taxon>fabids</taxon>
        <taxon>Fagales</taxon>
        <taxon>Fagaceae</taxon>
        <taxon>Castanea</taxon>
    </lineage>
</organism>
<accession>A0A8J4VC62</accession>
<dbReference type="AlphaFoldDB" id="A0A8J4VC62"/>
<dbReference type="SUPFAM" id="SSF52058">
    <property type="entry name" value="L domain-like"/>
    <property type="match status" value="1"/>
</dbReference>
<dbReference type="PANTHER" id="PTHR48054">
    <property type="entry name" value="RECEPTOR KINASE-LIKE PROTEIN XA21"/>
    <property type="match status" value="1"/>
</dbReference>
<evidence type="ECO:0000313" key="2">
    <source>
        <dbReference type="Proteomes" id="UP000737018"/>
    </source>
</evidence>
<dbReference type="PANTHER" id="PTHR48054:SF47">
    <property type="entry name" value="OS06G0179800 PROTEIN"/>
    <property type="match status" value="1"/>
</dbReference>
<gene>
    <name evidence="1" type="ORF">CMV_021885</name>
</gene>
<dbReference type="InterPro" id="IPR052592">
    <property type="entry name" value="LRR-RLK"/>
</dbReference>
<dbReference type="InterPro" id="IPR032675">
    <property type="entry name" value="LRR_dom_sf"/>
</dbReference>
<dbReference type="EMBL" id="JRKL02004450">
    <property type="protein sequence ID" value="KAF3952572.1"/>
    <property type="molecule type" value="Genomic_DNA"/>
</dbReference>